<gene>
    <name evidence="1" type="ORF">LCGC14_2665580</name>
</gene>
<accession>A0A0F8ZQQ1</accession>
<proteinExistence type="predicted"/>
<organism evidence="1">
    <name type="scientific">marine sediment metagenome</name>
    <dbReference type="NCBI Taxonomy" id="412755"/>
    <lineage>
        <taxon>unclassified sequences</taxon>
        <taxon>metagenomes</taxon>
        <taxon>ecological metagenomes</taxon>
    </lineage>
</organism>
<name>A0A0F8ZQQ1_9ZZZZ</name>
<reference evidence="1" key="1">
    <citation type="journal article" date="2015" name="Nature">
        <title>Complex archaea that bridge the gap between prokaryotes and eukaryotes.</title>
        <authorList>
            <person name="Spang A."/>
            <person name="Saw J.H."/>
            <person name="Jorgensen S.L."/>
            <person name="Zaremba-Niedzwiedzka K."/>
            <person name="Martijn J."/>
            <person name="Lind A.E."/>
            <person name="van Eijk R."/>
            <person name="Schleper C."/>
            <person name="Guy L."/>
            <person name="Ettema T.J."/>
        </authorList>
    </citation>
    <scope>NUCLEOTIDE SEQUENCE</scope>
</reference>
<protein>
    <submittedName>
        <fullName evidence="1">Uncharacterized protein</fullName>
    </submittedName>
</protein>
<evidence type="ECO:0000313" key="1">
    <source>
        <dbReference type="EMBL" id="KKK96153.1"/>
    </source>
</evidence>
<comment type="caution">
    <text evidence="1">The sequence shown here is derived from an EMBL/GenBank/DDBJ whole genome shotgun (WGS) entry which is preliminary data.</text>
</comment>
<dbReference type="AlphaFoldDB" id="A0A0F8ZQQ1"/>
<dbReference type="EMBL" id="LAZR01046601">
    <property type="protein sequence ID" value="KKK96153.1"/>
    <property type="molecule type" value="Genomic_DNA"/>
</dbReference>
<sequence length="84" mass="9977">MTYFEYHCNESEDSAHAELWHHTHQQVTVLGVAEPGYGDTPEERAEEGQPRLYHIRFTDGYEHSAFEDELMDSEEDYYMEDYIP</sequence>